<evidence type="ECO:0000313" key="1">
    <source>
        <dbReference type="EMBL" id="CDF87657.1"/>
    </source>
</evidence>
<reference evidence="2" key="1">
    <citation type="journal article" date="2013" name="Genome Announc.">
        <title>Genome sequence of the food spoilage yeast Zygosaccharomyces bailii CLIB 213(T).</title>
        <authorList>
            <person name="Galeote V."/>
            <person name="Bigey F."/>
            <person name="Devillers H."/>
            <person name="Neuveglise C."/>
            <person name="Dequin S."/>
        </authorList>
    </citation>
    <scope>NUCLEOTIDE SEQUENCE [LARGE SCALE GENOMIC DNA]</scope>
    <source>
        <strain evidence="2">CLIB 213 / ATCC 58445 / CBS 680 / CCRC 21525 / NBRC 1098 / NCYC 1416 / NRRL Y-2227</strain>
    </source>
</reference>
<name>A0A8J2T479_ZYGB2</name>
<dbReference type="EMBL" id="HG316454">
    <property type="protein sequence ID" value="CDF87657.1"/>
    <property type="molecule type" value="Genomic_DNA"/>
</dbReference>
<organism evidence="1 2">
    <name type="scientific">Zygosaccharomyces bailii (strain CLIB 213 / ATCC 58445 / CBS 680 / BCRC 21525 / NBRC 1098 / NCYC 1416 / NRRL Y-2227)</name>
    <dbReference type="NCBI Taxonomy" id="1333698"/>
    <lineage>
        <taxon>Eukaryota</taxon>
        <taxon>Fungi</taxon>
        <taxon>Dikarya</taxon>
        <taxon>Ascomycota</taxon>
        <taxon>Saccharomycotina</taxon>
        <taxon>Saccharomycetes</taxon>
        <taxon>Saccharomycetales</taxon>
        <taxon>Saccharomycetaceae</taxon>
        <taxon>Zygosaccharomyces</taxon>
    </lineage>
</organism>
<dbReference type="PANTHER" id="PTHR28272">
    <property type="entry name" value="RIBONUCLEASES P/MRP PROTEIN SUBUNIT POP3"/>
    <property type="match status" value="1"/>
</dbReference>
<dbReference type="AlphaFoldDB" id="A0A8J2T479"/>
<dbReference type="GO" id="GO:0000171">
    <property type="term" value="F:ribonuclease MRP activity"/>
    <property type="evidence" value="ECO:0007669"/>
    <property type="project" value="TreeGrafter"/>
</dbReference>
<dbReference type="GO" id="GO:0005829">
    <property type="term" value="C:cytosol"/>
    <property type="evidence" value="ECO:0007669"/>
    <property type="project" value="TreeGrafter"/>
</dbReference>
<dbReference type="Pfam" id="PF08228">
    <property type="entry name" value="RNase_P_pop3"/>
    <property type="match status" value="1"/>
</dbReference>
<accession>A0A8J2T479</accession>
<evidence type="ECO:0000313" key="2">
    <source>
        <dbReference type="Proteomes" id="UP000019375"/>
    </source>
</evidence>
<sequence>MSLKNLDRQLAQRRQTYRAVLDNPFTNEGCLWPHVNDQQHVWELIQTSILSRYSALAKVPVHERPLLIITDFNEIVSHLQKGGTTDELNEEKELLLVCHKDQDVPAVTLQQVPLLVYMSQKNVTLVPLPKGAFPKSQRLLQQPLDSGLMLVRGPEIQSLASQIAAKVDKSRLPWLDRLRFEPTALKLLKTSAPLKKPMEKAGKKVVKPARQT</sequence>
<dbReference type="GO" id="GO:0005655">
    <property type="term" value="C:nucleolar ribonuclease P complex"/>
    <property type="evidence" value="ECO:0007669"/>
    <property type="project" value="TreeGrafter"/>
</dbReference>
<keyword evidence="2" id="KW-1185">Reference proteome</keyword>
<dbReference type="GO" id="GO:0004526">
    <property type="term" value="F:ribonuclease P activity"/>
    <property type="evidence" value="ECO:0007669"/>
    <property type="project" value="TreeGrafter"/>
</dbReference>
<dbReference type="OrthoDB" id="20109at2759"/>
<dbReference type="GO" id="GO:0000172">
    <property type="term" value="C:ribonuclease MRP complex"/>
    <property type="evidence" value="ECO:0007669"/>
    <property type="project" value="TreeGrafter"/>
</dbReference>
<gene>
    <name evidence="1" type="ORF">BN860_11474g</name>
</gene>
<proteinExistence type="predicted"/>
<dbReference type="Proteomes" id="UP000019375">
    <property type="component" value="Unassembled WGS sequence"/>
</dbReference>
<dbReference type="GO" id="GO:0034965">
    <property type="term" value="P:intronic box C/D snoRNA processing"/>
    <property type="evidence" value="ECO:0007669"/>
    <property type="project" value="TreeGrafter"/>
</dbReference>
<dbReference type="InterPro" id="IPR013241">
    <property type="entry name" value="RNase_P_Pop3"/>
</dbReference>
<dbReference type="PANTHER" id="PTHR28272:SF1">
    <property type="entry name" value="RIBONUCLEASES P_MRP PROTEIN SUBUNIT POP3"/>
    <property type="match status" value="1"/>
</dbReference>
<dbReference type="GO" id="GO:0006364">
    <property type="term" value="P:rRNA processing"/>
    <property type="evidence" value="ECO:0007669"/>
    <property type="project" value="InterPro"/>
</dbReference>
<protein>
    <submittedName>
        <fullName evidence="1">BN860_11474g1_1</fullName>
    </submittedName>
</protein>
<dbReference type="GO" id="GO:0008033">
    <property type="term" value="P:tRNA processing"/>
    <property type="evidence" value="ECO:0007669"/>
    <property type="project" value="InterPro"/>
</dbReference>